<feature type="region of interest" description="Disordered" evidence="1">
    <location>
        <begin position="1"/>
        <end position="29"/>
    </location>
</feature>
<feature type="compositionally biased region" description="Polar residues" evidence="1">
    <location>
        <begin position="183"/>
        <end position="196"/>
    </location>
</feature>
<evidence type="ECO:0000256" key="1">
    <source>
        <dbReference type="SAM" id="MobiDB-lite"/>
    </source>
</evidence>
<dbReference type="VEuPathDB" id="TriTrypDB:TRSC58_02415"/>
<gene>
    <name evidence="2" type="ORF">TRSC58_02415</name>
</gene>
<sequence>MSVVGEDDGALFLPRLTTTETGPPAPGECSTSTILDGSAVVWAGGRRHQQWQARGSQQLVKQEADGEEQVVLPQAQRVGLSQEANSLCLQSTLSPQRPTERGNKHLRHLSWARHALPVDPKAVTETTNCAEHVPQVELSVSPICVGGDAAAEFTSRLFRCTSLSQSSLSMLSSPPSPLPQLGASFQSAGNVSTETASVPAAARGDDSGMDDDTTTLRREDSFILSRYPKAPGMKSCEGSSAVAAPALAPRPPEFVGWERLDAYRRLPGYGGARRMAHTQALKKLRQLFYCGVG</sequence>
<reference evidence="2 3" key="1">
    <citation type="submission" date="2013-07" db="EMBL/GenBank/DDBJ databases">
        <authorList>
            <person name="Stoco P.H."/>
            <person name="Wagner G."/>
            <person name="Gerber A."/>
            <person name="Zaha A."/>
            <person name="Thompson C."/>
            <person name="Bartholomeu D.C."/>
            <person name="Luckemeyer D.D."/>
            <person name="Bahia D."/>
            <person name="Loreto E."/>
            <person name="Prestes E.B."/>
            <person name="Lima F.M."/>
            <person name="Rodrigues-Luiz G."/>
            <person name="Vallejo G.A."/>
            <person name="Filho J.F."/>
            <person name="Monteiro K.M."/>
            <person name="Tyler K.M."/>
            <person name="de Almeida L.G."/>
            <person name="Ortiz M.F."/>
            <person name="Siervo M.A."/>
            <person name="de Moraes M.H."/>
            <person name="Cunha O.L."/>
            <person name="Mendonca-Neto R."/>
            <person name="Silva R."/>
            <person name="Teixeira S.M."/>
            <person name="Murta S.M."/>
            <person name="Sincero T.C."/>
            <person name="Mendes T.A."/>
            <person name="Urmenyi T.P."/>
            <person name="Silva V.G."/>
            <person name="da Rocha W.D."/>
            <person name="Andersson B."/>
            <person name="Romanha A.J."/>
            <person name="Steindel M."/>
            <person name="de Vasconcelos A.T."/>
            <person name="Grisard E.C."/>
        </authorList>
    </citation>
    <scope>NUCLEOTIDE SEQUENCE [LARGE SCALE GENOMIC DNA]</scope>
    <source>
        <strain evidence="2 3">SC58</strain>
    </source>
</reference>
<keyword evidence="3" id="KW-1185">Reference proteome</keyword>
<comment type="caution">
    <text evidence="2">The sequence shown here is derived from an EMBL/GenBank/DDBJ whole genome shotgun (WGS) entry which is preliminary data.</text>
</comment>
<accession>A0A061J692</accession>
<name>A0A061J692_TRYRA</name>
<evidence type="ECO:0000313" key="2">
    <source>
        <dbReference type="EMBL" id="ESL09860.1"/>
    </source>
</evidence>
<dbReference type="OrthoDB" id="10399300at2759"/>
<protein>
    <submittedName>
        <fullName evidence="2">Uncharacterized protein</fullName>
    </submittedName>
</protein>
<evidence type="ECO:0000313" key="3">
    <source>
        <dbReference type="Proteomes" id="UP000031737"/>
    </source>
</evidence>
<proteinExistence type="predicted"/>
<feature type="region of interest" description="Disordered" evidence="1">
    <location>
        <begin position="170"/>
        <end position="217"/>
    </location>
</feature>
<dbReference type="EMBL" id="AUPL01002415">
    <property type="protein sequence ID" value="ESL09860.1"/>
    <property type="molecule type" value="Genomic_DNA"/>
</dbReference>
<organism evidence="2 3">
    <name type="scientific">Trypanosoma rangeli SC58</name>
    <dbReference type="NCBI Taxonomy" id="429131"/>
    <lineage>
        <taxon>Eukaryota</taxon>
        <taxon>Discoba</taxon>
        <taxon>Euglenozoa</taxon>
        <taxon>Kinetoplastea</taxon>
        <taxon>Metakinetoplastina</taxon>
        <taxon>Trypanosomatida</taxon>
        <taxon>Trypanosomatidae</taxon>
        <taxon>Trypanosoma</taxon>
        <taxon>Herpetosoma</taxon>
    </lineage>
</organism>
<dbReference type="AlphaFoldDB" id="A0A061J692"/>
<dbReference type="Proteomes" id="UP000031737">
    <property type="component" value="Unassembled WGS sequence"/>
</dbReference>